<dbReference type="GO" id="GO:0016705">
    <property type="term" value="F:oxidoreductase activity, acting on paired donors, with incorporation or reduction of molecular oxygen"/>
    <property type="evidence" value="ECO:0007669"/>
    <property type="project" value="InterPro"/>
</dbReference>
<organism evidence="2 3">
    <name type="scientific">Rothia dentocariosa</name>
    <dbReference type="NCBI Taxonomy" id="2047"/>
    <lineage>
        <taxon>Bacteria</taxon>
        <taxon>Bacillati</taxon>
        <taxon>Actinomycetota</taxon>
        <taxon>Actinomycetes</taxon>
        <taxon>Micrococcales</taxon>
        <taxon>Micrococcaceae</taxon>
        <taxon>Rothia</taxon>
    </lineage>
</organism>
<protein>
    <submittedName>
        <fullName evidence="2">Cytochrome P450</fullName>
    </submittedName>
</protein>
<dbReference type="GO" id="GO:0004497">
    <property type="term" value="F:monooxygenase activity"/>
    <property type="evidence" value="ECO:0007669"/>
    <property type="project" value="InterPro"/>
</dbReference>
<reference evidence="2" key="1">
    <citation type="submission" date="2017-10" db="EMBL/GenBank/DDBJ databases">
        <title>Kefir isolates.</title>
        <authorList>
            <person name="Kim Y."/>
            <person name="Blasche S."/>
        </authorList>
    </citation>
    <scope>NUCLEOTIDE SEQUENCE [LARGE SCALE GENOMIC DNA]</scope>
    <source>
        <strain evidence="2">OG2-2</strain>
    </source>
</reference>
<dbReference type="AlphaFoldDB" id="A0A2A8D6P8"/>
<evidence type="ECO:0000256" key="1">
    <source>
        <dbReference type="ARBA" id="ARBA00010617"/>
    </source>
</evidence>
<evidence type="ECO:0000313" key="2">
    <source>
        <dbReference type="EMBL" id="PEN16626.1"/>
    </source>
</evidence>
<dbReference type="GO" id="GO:0005506">
    <property type="term" value="F:iron ion binding"/>
    <property type="evidence" value="ECO:0007669"/>
    <property type="project" value="InterPro"/>
</dbReference>
<dbReference type="PANTHER" id="PTHR46696">
    <property type="entry name" value="P450, PUTATIVE (EUROFUNG)-RELATED"/>
    <property type="match status" value="1"/>
</dbReference>
<dbReference type="Proteomes" id="UP000219947">
    <property type="component" value="Unassembled WGS sequence"/>
</dbReference>
<dbReference type="GO" id="GO:0020037">
    <property type="term" value="F:heme binding"/>
    <property type="evidence" value="ECO:0007669"/>
    <property type="project" value="InterPro"/>
</dbReference>
<keyword evidence="3" id="KW-1185">Reference proteome</keyword>
<comment type="similarity">
    <text evidence="1">Belongs to the cytochrome P450 family.</text>
</comment>
<evidence type="ECO:0000313" key="3">
    <source>
        <dbReference type="Proteomes" id="UP000219947"/>
    </source>
</evidence>
<dbReference type="InterPro" id="IPR036396">
    <property type="entry name" value="Cyt_P450_sf"/>
</dbReference>
<proteinExistence type="inferred from homology"/>
<name>A0A2A8D6P8_9MICC</name>
<dbReference type="PANTHER" id="PTHR46696:SF1">
    <property type="entry name" value="CYTOCHROME P450 YJIB-RELATED"/>
    <property type="match status" value="1"/>
</dbReference>
<dbReference type="Gene3D" id="1.10.630.10">
    <property type="entry name" value="Cytochrome P450"/>
    <property type="match status" value="1"/>
</dbReference>
<sequence length="364" mass="39679">MQINSRTERESMQNKAIVQLGDGDFASADTIYKKTGITHGCVRVVLPDGMPSWLAVGQEAVEAVLSSKQLVRNALEADPAIRPYLSLAGDFPLSEHILFADGDDHSRMKAVLNPSFTRGSVEKLRPWMNDFVDGLIDAFIESGETDFIQTIALPLPIAVISKILGVPEEDQSVFEAKASVITGVGNGQDQSDIQQAGEWFFEFSGKMLDQRMKKPEDDLMSVMAQAVKEGSLTDLEARSNAFLFLSAGYETTVNLLANGLSALLQNKEQLDYAISNKDEESTSLLVEELLRFDSPVSAITYRFAKEATSICGANIAPGEHVAIALPTANYDEKIFTCPAHLDTTRSPNPHMSFGKSIHFCIGAP</sequence>
<comment type="caution">
    <text evidence="2">The sequence shown here is derived from an EMBL/GenBank/DDBJ whole genome shotgun (WGS) entry which is preliminary data.</text>
</comment>
<dbReference type="InterPro" id="IPR002397">
    <property type="entry name" value="Cyt_P450_B"/>
</dbReference>
<dbReference type="SUPFAM" id="SSF48264">
    <property type="entry name" value="Cytochrome P450"/>
    <property type="match status" value="1"/>
</dbReference>
<dbReference type="PRINTS" id="PR00359">
    <property type="entry name" value="BP450"/>
</dbReference>
<gene>
    <name evidence="2" type="ORF">CRM92_00860</name>
</gene>
<dbReference type="EMBL" id="PDEV01000001">
    <property type="protein sequence ID" value="PEN16626.1"/>
    <property type="molecule type" value="Genomic_DNA"/>
</dbReference>
<accession>A0A2A8D6P8</accession>